<feature type="transmembrane region" description="Helical" evidence="3">
    <location>
        <begin position="884"/>
        <end position="906"/>
    </location>
</feature>
<feature type="compositionally biased region" description="Polar residues" evidence="2">
    <location>
        <begin position="592"/>
        <end position="602"/>
    </location>
</feature>
<feature type="region of interest" description="Disordered" evidence="2">
    <location>
        <begin position="164"/>
        <end position="183"/>
    </location>
</feature>
<keyword evidence="3" id="KW-0812">Transmembrane</keyword>
<dbReference type="AlphaFoldDB" id="A0A395RXX3"/>
<feature type="compositionally biased region" description="Low complexity" evidence="2">
    <location>
        <begin position="624"/>
        <end position="633"/>
    </location>
</feature>
<sequence>MPNEPHWSSLRRKGALTDQSPPFVRSRNGSRARHEFDRRLTLGSMGKWVVERQKPTQGVILGDVGNWFKSKLPSHRPERGGTLRSHQHWDRRETSRNQSPQLPRLDVDDPSSGTGGSDLLLDWNTPKNLSEALPNRGLQKTTSHRRWNNFNYLRLRNKLDQKTLSDGIESKKDKQGQAKGNAHERQSFNPAMQMMSGILEILEATKKARKTARDNRESLIESGDYLGTQGINPQTGVLDLTSESDGSALSVRTEQKLAKLETQVKNAASAVERKEAETEIIKIHLDNDIAKMRRREKAEKQLAKWRKSTHQWLSVQEPDLSPIAQSHMSISALSRRESHRDHGIVNHESLTDISLPEDQAAHEQSHGITISTSLRSRESAHSSDTVVKTPHRHSIAPPSSAALDLIRNGISFHSTDKLGLDRDLFAEHDTGPSTIHAQTASDLLPEMSDAQKVTEAHTGANRTRRNRNTVDINQLSSITRSLDDKSFSDRPQHQLNIGEERMQDAKLPGGQSAKRLHARFDDNPREIHYPPDSFETNRVRIHRKPVPTGSGPGRPSPNSDRTRVELASDGIPRSKIELGATEDGQFRAVANSPASAETSSVKSWDKARPTTPERGRAVSDSRSSHRSTISNESDSVARAAKSTQDKERNRSQQRHNKKEPYPAQYAVPNNTRDQRSRHSSGLRTRLESEHHKYVRGQGGVCIHEHHHHYWVHPDSINIPPEKGTAGPRESVPQAQTQPDGPQPATLRDDAKQFRYLPDESWAENVEMEKTGRVTLQEDNAPLENGCPLSRTDPRRLDEQAMELGAQMSGGLRGHQDAEEDIADLSSNRLCQSEKGGLWEAIKEFLCTISEYSMWLMRWYFGTVRPVFDLRSPYWRCTDQGDRSWMNLVSLCLALPLIFGLSMVLVWGMELTVIAMRCMDEDQDCMADEALAMFRRSLTGVYPYE</sequence>
<dbReference type="STRING" id="694270.A0A395RXX3"/>
<protein>
    <submittedName>
        <fullName evidence="4">Uncharacterized protein</fullName>
    </submittedName>
</protein>
<evidence type="ECO:0000256" key="1">
    <source>
        <dbReference type="SAM" id="Coils"/>
    </source>
</evidence>
<feature type="compositionally biased region" description="Basic and acidic residues" evidence="2">
    <location>
        <begin position="520"/>
        <end position="529"/>
    </location>
</feature>
<evidence type="ECO:0000256" key="2">
    <source>
        <dbReference type="SAM" id="MobiDB-lite"/>
    </source>
</evidence>
<dbReference type="Proteomes" id="UP000266234">
    <property type="component" value="Unassembled WGS sequence"/>
</dbReference>
<feature type="region of interest" description="Disordered" evidence="2">
    <location>
        <begin position="712"/>
        <end position="746"/>
    </location>
</feature>
<keyword evidence="3" id="KW-1133">Transmembrane helix</keyword>
<evidence type="ECO:0000313" key="4">
    <source>
        <dbReference type="EMBL" id="RGP65013.1"/>
    </source>
</evidence>
<reference evidence="4 5" key="1">
    <citation type="journal article" date="2018" name="PLoS Pathog.">
        <title>Evolution of structural diversity of trichothecenes, a family of toxins produced by plant pathogenic and entomopathogenic fungi.</title>
        <authorList>
            <person name="Proctor R.H."/>
            <person name="McCormick S.P."/>
            <person name="Kim H.S."/>
            <person name="Cardoza R.E."/>
            <person name="Stanley A.M."/>
            <person name="Lindo L."/>
            <person name="Kelly A."/>
            <person name="Brown D.W."/>
            <person name="Lee T."/>
            <person name="Vaughan M.M."/>
            <person name="Alexander N.J."/>
            <person name="Busman M."/>
            <person name="Gutierrez S."/>
        </authorList>
    </citation>
    <scope>NUCLEOTIDE SEQUENCE [LARGE SCALE GENOMIC DNA]</scope>
    <source>
        <strain evidence="4 5">NRRL 20695</strain>
    </source>
</reference>
<feature type="region of interest" description="Disordered" evidence="2">
    <location>
        <begin position="1"/>
        <end position="35"/>
    </location>
</feature>
<feature type="region of interest" description="Disordered" evidence="2">
    <location>
        <begin position="451"/>
        <end position="470"/>
    </location>
</feature>
<gene>
    <name evidence="4" type="ORF">FLONG3_9348</name>
</gene>
<keyword evidence="5" id="KW-1185">Reference proteome</keyword>
<keyword evidence="1" id="KW-0175">Coiled coil</keyword>
<feature type="region of interest" description="Disordered" evidence="2">
    <location>
        <begin position="520"/>
        <end position="690"/>
    </location>
</feature>
<name>A0A395RXX3_9HYPO</name>
<evidence type="ECO:0000313" key="5">
    <source>
        <dbReference type="Proteomes" id="UP000266234"/>
    </source>
</evidence>
<evidence type="ECO:0000256" key="3">
    <source>
        <dbReference type="SAM" id="Phobius"/>
    </source>
</evidence>
<feature type="region of interest" description="Disordered" evidence="2">
    <location>
        <begin position="363"/>
        <end position="396"/>
    </location>
</feature>
<comment type="caution">
    <text evidence="4">The sequence shown here is derived from an EMBL/GenBank/DDBJ whole genome shotgun (WGS) entry which is preliminary data.</text>
</comment>
<keyword evidence="3" id="KW-0472">Membrane</keyword>
<dbReference type="EMBL" id="PXOG01000241">
    <property type="protein sequence ID" value="RGP65013.1"/>
    <property type="molecule type" value="Genomic_DNA"/>
</dbReference>
<dbReference type="OrthoDB" id="3439820at2759"/>
<feature type="compositionally biased region" description="Basic and acidic residues" evidence="2">
    <location>
        <begin position="75"/>
        <end position="95"/>
    </location>
</feature>
<feature type="compositionally biased region" description="Basic and acidic residues" evidence="2">
    <location>
        <begin position="603"/>
        <end position="623"/>
    </location>
</feature>
<feature type="compositionally biased region" description="Basic and acidic residues" evidence="2">
    <location>
        <begin position="560"/>
        <end position="576"/>
    </location>
</feature>
<proteinExistence type="predicted"/>
<organism evidence="4 5">
    <name type="scientific">Fusarium longipes</name>
    <dbReference type="NCBI Taxonomy" id="694270"/>
    <lineage>
        <taxon>Eukaryota</taxon>
        <taxon>Fungi</taxon>
        <taxon>Dikarya</taxon>
        <taxon>Ascomycota</taxon>
        <taxon>Pezizomycotina</taxon>
        <taxon>Sordariomycetes</taxon>
        <taxon>Hypocreomycetidae</taxon>
        <taxon>Hypocreales</taxon>
        <taxon>Nectriaceae</taxon>
        <taxon>Fusarium</taxon>
    </lineage>
</organism>
<accession>A0A395RXX3</accession>
<feature type="coiled-coil region" evidence="1">
    <location>
        <begin position="250"/>
        <end position="277"/>
    </location>
</feature>
<feature type="region of interest" description="Disordered" evidence="2">
    <location>
        <begin position="70"/>
        <end position="120"/>
    </location>
</feature>
<feature type="region of interest" description="Disordered" evidence="2">
    <location>
        <begin position="773"/>
        <end position="792"/>
    </location>
</feature>